<evidence type="ECO:0000259" key="5">
    <source>
        <dbReference type="PROSITE" id="PS50931"/>
    </source>
</evidence>
<keyword evidence="4" id="KW-0804">Transcription</keyword>
<dbReference type="GO" id="GO:0006351">
    <property type="term" value="P:DNA-templated transcription"/>
    <property type="evidence" value="ECO:0007669"/>
    <property type="project" value="TreeGrafter"/>
</dbReference>
<keyword evidence="7" id="KW-1185">Reference proteome</keyword>
<evidence type="ECO:0000313" key="7">
    <source>
        <dbReference type="Proteomes" id="UP000247555"/>
    </source>
</evidence>
<name>A0A318KHV5_9NEIS</name>
<dbReference type="CDD" id="cd08422">
    <property type="entry name" value="PBP2_CrgA_like"/>
    <property type="match status" value="1"/>
</dbReference>
<dbReference type="InterPro" id="IPR000847">
    <property type="entry name" value="LysR_HTH_N"/>
</dbReference>
<dbReference type="Gene3D" id="3.40.190.290">
    <property type="match status" value="1"/>
</dbReference>
<gene>
    <name evidence="6" type="ORF">DFR34_11961</name>
</gene>
<dbReference type="PANTHER" id="PTHR30537:SF5">
    <property type="entry name" value="HTH-TYPE TRANSCRIPTIONAL ACTIVATOR TTDR-RELATED"/>
    <property type="match status" value="1"/>
</dbReference>
<evidence type="ECO:0000313" key="6">
    <source>
        <dbReference type="EMBL" id="PXX77060.1"/>
    </source>
</evidence>
<reference evidence="6 7" key="1">
    <citation type="submission" date="2018-05" db="EMBL/GenBank/DDBJ databases">
        <title>Genomic Encyclopedia of Type Strains, Phase IV (KMG-IV): sequencing the most valuable type-strain genomes for metagenomic binning, comparative biology and taxonomic classification.</title>
        <authorList>
            <person name="Goeker M."/>
        </authorList>
    </citation>
    <scope>NUCLEOTIDE SEQUENCE [LARGE SCALE GENOMIC DNA]</scope>
    <source>
        <strain evidence="6 7">DSM 29661</strain>
    </source>
</reference>
<dbReference type="OrthoDB" id="9178040at2"/>
<dbReference type="GO" id="GO:0003700">
    <property type="term" value="F:DNA-binding transcription factor activity"/>
    <property type="evidence" value="ECO:0007669"/>
    <property type="project" value="InterPro"/>
</dbReference>
<dbReference type="GO" id="GO:0043565">
    <property type="term" value="F:sequence-specific DNA binding"/>
    <property type="evidence" value="ECO:0007669"/>
    <property type="project" value="TreeGrafter"/>
</dbReference>
<sequence length="310" mass="34197">MDTNKLLGVLPDLLVLVKVVESGSFSAAGRALGCTPSAVSRQMARLEQALGSRLLERTTRSLRLTEAGQLAFQHSQAMLESAQAVLDSAGAHQAEPSGRVRLAMPKAFGRRVIHPLMPAFLARYPKVDVQLLLDDHARDPISDEVDLVVLATDRPPPGLVARPLMPVAQWLCASPEYLARCGEPTQPQALQDHDCLFLGETPDDCVWEFARDGQRQRVRVSGRYIVNHSDIRRDAVLRGLGIASLPQFVAADDVRAGRLSRVLADWECIPHAYWGHAYLLYPAHRQLPRKVRVMIDYLLETVRDPAAGVA</sequence>
<evidence type="ECO:0000256" key="3">
    <source>
        <dbReference type="ARBA" id="ARBA00023125"/>
    </source>
</evidence>
<protein>
    <submittedName>
        <fullName evidence="6">LysR family transcriptional regulator</fullName>
    </submittedName>
</protein>
<dbReference type="Pfam" id="PF00126">
    <property type="entry name" value="HTH_1"/>
    <property type="match status" value="1"/>
</dbReference>
<organism evidence="6 7">
    <name type="scientific">Rivihabitans pingtungensis</name>
    <dbReference type="NCBI Taxonomy" id="1054498"/>
    <lineage>
        <taxon>Bacteria</taxon>
        <taxon>Pseudomonadati</taxon>
        <taxon>Pseudomonadota</taxon>
        <taxon>Betaproteobacteria</taxon>
        <taxon>Neisseriales</taxon>
        <taxon>Aquaspirillaceae</taxon>
        <taxon>Rivihabitans</taxon>
    </lineage>
</organism>
<evidence type="ECO:0000256" key="1">
    <source>
        <dbReference type="ARBA" id="ARBA00009437"/>
    </source>
</evidence>
<dbReference type="Gene3D" id="1.10.10.10">
    <property type="entry name" value="Winged helix-like DNA-binding domain superfamily/Winged helix DNA-binding domain"/>
    <property type="match status" value="1"/>
</dbReference>
<comment type="similarity">
    <text evidence="1">Belongs to the LysR transcriptional regulatory family.</text>
</comment>
<comment type="caution">
    <text evidence="6">The sequence shown here is derived from an EMBL/GenBank/DDBJ whole genome shotgun (WGS) entry which is preliminary data.</text>
</comment>
<dbReference type="FunFam" id="1.10.10.10:FF:000001">
    <property type="entry name" value="LysR family transcriptional regulator"/>
    <property type="match status" value="1"/>
</dbReference>
<keyword evidence="2" id="KW-0805">Transcription regulation</keyword>
<dbReference type="EMBL" id="QJKI01000019">
    <property type="protein sequence ID" value="PXX77060.1"/>
    <property type="molecule type" value="Genomic_DNA"/>
</dbReference>
<keyword evidence="3" id="KW-0238">DNA-binding</keyword>
<proteinExistence type="inferred from homology"/>
<dbReference type="InterPro" id="IPR005119">
    <property type="entry name" value="LysR_subst-bd"/>
</dbReference>
<evidence type="ECO:0000256" key="2">
    <source>
        <dbReference type="ARBA" id="ARBA00023015"/>
    </source>
</evidence>
<evidence type="ECO:0000256" key="4">
    <source>
        <dbReference type="ARBA" id="ARBA00023163"/>
    </source>
</evidence>
<dbReference type="SUPFAM" id="SSF46785">
    <property type="entry name" value="Winged helix' DNA-binding domain"/>
    <property type="match status" value="1"/>
</dbReference>
<accession>A0A318KHV5</accession>
<dbReference type="Pfam" id="PF03466">
    <property type="entry name" value="LysR_substrate"/>
    <property type="match status" value="1"/>
</dbReference>
<dbReference type="InterPro" id="IPR058163">
    <property type="entry name" value="LysR-type_TF_proteobact-type"/>
</dbReference>
<dbReference type="InterPro" id="IPR036388">
    <property type="entry name" value="WH-like_DNA-bd_sf"/>
</dbReference>
<dbReference type="Proteomes" id="UP000247555">
    <property type="component" value="Unassembled WGS sequence"/>
</dbReference>
<dbReference type="InterPro" id="IPR036390">
    <property type="entry name" value="WH_DNA-bd_sf"/>
</dbReference>
<dbReference type="AlphaFoldDB" id="A0A318KHV5"/>
<dbReference type="PANTHER" id="PTHR30537">
    <property type="entry name" value="HTH-TYPE TRANSCRIPTIONAL REGULATOR"/>
    <property type="match status" value="1"/>
</dbReference>
<dbReference type="SUPFAM" id="SSF53850">
    <property type="entry name" value="Periplasmic binding protein-like II"/>
    <property type="match status" value="1"/>
</dbReference>
<dbReference type="PROSITE" id="PS50931">
    <property type="entry name" value="HTH_LYSR"/>
    <property type="match status" value="1"/>
</dbReference>
<feature type="domain" description="HTH lysR-type" evidence="5">
    <location>
        <begin position="1"/>
        <end position="65"/>
    </location>
</feature>
<dbReference type="RefSeq" id="WP_110391538.1">
    <property type="nucleotide sequence ID" value="NZ_QJKI01000019.1"/>
</dbReference>